<gene>
    <name evidence="3" type="ORF">DFR38_11535</name>
</gene>
<comment type="caution">
    <text evidence="3">The sequence shown here is derived from an EMBL/GenBank/DDBJ whole genome shotgun (WGS) entry which is preliminary data.</text>
</comment>
<feature type="chain" id="PRO_5016329652" description="Surface-adhesin protein E-like domain-containing protein" evidence="1">
    <location>
        <begin position="19"/>
        <end position="144"/>
    </location>
</feature>
<reference evidence="3 4" key="1">
    <citation type="submission" date="2018-05" db="EMBL/GenBank/DDBJ databases">
        <title>Genomic Encyclopedia of Type Strains, Phase IV (KMG-IV): sequencing the most valuable type-strain genomes for metagenomic binning, comparative biology and taxonomic classification.</title>
        <authorList>
            <person name="Goeker M."/>
        </authorList>
    </citation>
    <scope>NUCLEOTIDE SEQUENCE [LARGE SCALE GENOMIC DNA]</scope>
    <source>
        <strain evidence="3 4">DSM 25134</strain>
    </source>
</reference>
<dbReference type="InterPro" id="IPR031939">
    <property type="entry name" value="Adhesin_E-like"/>
</dbReference>
<evidence type="ECO:0000313" key="4">
    <source>
        <dbReference type="Proteomes" id="UP000248395"/>
    </source>
</evidence>
<evidence type="ECO:0000259" key="2">
    <source>
        <dbReference type="Pfam" id="PF16747"/>
    </source>
</evidence>
<dbReference type="EMBL" id="QJKC01000015">
    <property type="protein sequence ID" value="PXX43407.1"/>
    <property type="molecule type" value="Genomic_DNA"/>
</dbReference>
<protein>
    <recommendedName>
        <fullName evidence="2">Surface-adhesin protein E-like domain-containing protein</fullName>
    </recommendedName>
</protein>
<dbReference type="Proteomes" id="UP000248395">
    <property type="component" value="Unassembled WGS sequence"/>
</dbReference>
<proteinExistence type="predicted"/>
<sequence length="144" mass="16481">MKLRISLLLALAAAPALAETADWGVYQQGSALELAMDRNAIWVEKDGLVHFVNQERFSERQYDKATDIKYYIRRTTGYADCARQQYVFVGFEYASKSGRQLYSTMFPVQRFAWKWQPVEAGSVADTMLQVVCYLAKTAPHKKPE</sequence>
<feature type="domain" description="Surface-adhesin protein E-like" evidence="2">
    <location>
        <begin position="32"/>
        <end position="132"/>
    </location>
</feature>
<feature type="signal peptide" evidence="1">
    <location>
        <begin position="1"/>
        <end position="18"/>
    </location>
</feature>
<name>A0A318JA19_9NEIS</name>
<dbReference type="RefSeq" id="WP_059286966.1">
    <property type="nucleotide sequence ID" value="NZ_LNQU01000129.1"/>
</dbReference>
<evidence type="ECO:0000313" key="3">
    <source>
        <dbReference type="EMBL" id="PXX43407.1"/>
    </source>
</evidence>
<evidence type="ECO:0000256" key="1">
    <source>
        <dbReference type="SAM" id="SignalP"/>
    </source>
</evidence>
<keyword evidence="1" id="KW-0732">Signal</keyword>
<dbReference type="OrthoDB" id="8613194at2"/>
<dbReference type="AlphaFoldDB" id="A0A318JA19"/>
<dbReference type="Pfam" id="PF16747">
    <property type="entry name" value="Adhesin_E"/>
    <property type="match status" value="1"/>
</dbReference>
<accession>A0A318JA19</accession>
<keyword evidence="4" id="KW-1185">Reference proteome</keyword>
<organism evidence="3 4">
    <name type="scientific">Aquitalea magnusonii</name>
    <dbReference type="NCBI Taxonomy" id="332411"/>
    <lineage>
        <taxon>Bacteria</taxon>
        <taxon>Pseudomonadati</taxon>
        <taxon>Pseudomonadota</taxon>
        <taxon>Betaproteobacteria</taxon>
        <taxon>Neisseriales</taxon>
        <taxon>Chromobacteriaceae</taxon>
        <taxon>Aquitalea</taxon>
    </lineage>
</organism>